<sequence>MKNSKNTVGKEVRRMRIDRIKLVSELTRQDMTQKRLAELSGVSRVTINYIKGGKSCSDEVGQKIAKALGVDVTEIIETEE</sequence>
<dbReference type="HOGENOM" id="CLU_066192_61_0_9"/>
<evidence type="ECO:0000313" key="3">
    <source>
        <dbReference type="Proteomes" id="UP000003100"/>
    </source>
</evidence>
<dbReference type="CDD" id="cd00093">
    <property type="entry name" value="HTH_XRE"/>
    <property type="match status" value="1"/>
</dbReference>
<dbReference type="PATRIC" id="fig|476272.21.peg.296"/>
<reference evidence="2 3" key="2">
    <citation type="submission" date="2009-02" db="EMBL/GenBank/DDBJ databases">
        <title>Draft genome sequence of Blautia hydrogenotrophica DSM 10507 (Ruminococcus hydrogenotrophicus DSM 10507).</title>
        <authorList>
            <person name="Sudarsanam P."/>
            <person name="Ley R."/>
            <person name="Guruge J."/>
            <person name="Turnbaugh P.J."/>
            <person name="Mahowald M."/>
            <person name="Liep D."/>
            <person name="Gordon J."/>
        </authorList>
    </citation>
    <scope>NUCLEOTIDE SEQUENCE [LARGE SCALE GENOMIC DNA]</scope>
    <source>
        <strain evidence="3">DSM 10507 / JCM 14656 / S5a33</strain>
    </source>
</reference>
<dbReference type="PROSITE" id="PS50943">
    <property type="entry name" value="HTH_CROC1"/>
    <property type="match status" value="1"/>
</dbReference>
<dbReference type="Pfam" id="PF01381">
    <property type="entry name" value="HTH_3"/>
    <property type="match status" value="1"/>
</dbReference>
<dbReference type="RefSeq" id="WP_005952130.1">
    <property type="nucleotide sequence ID" value="NZ_GG657688.1"/>
</dbReference>
<dbReference type="SMART" id="SM00530">
    <property type="entry name" value="HTH_XRE"/>
    <property type="match status" value="1"/>
</dbReference>
<dbReference type="AlphaFoldDB" id="C0CRV1"/>
<gene>
    <name evidence="2" type="ORF">RUMHYD_03617</name>
</gene>
<accession>C0CRV1</accession>
<name>C0CRV1_BLAHS</name>
<evidence type="ECO:0000259" key="1">
    <source>
        <dbReference type="PROSITE" id="PS50943"/>
    </source>
</evidence>
<dbReference type="eggNOG" id="COG1476">
    <property type="taxonomic scope" value="Bacteria"/>
</dbReference>
<evidence type="ECO:0000313" key="2">
    <source>
        <dbReference type="EMBL" id="EEG47521.1"/>
    </source>
</evidence>
<comment type="caution">
    <text evidence="2">The sequence shown here is derived from an EMBL/GenBank/DDBJ whole genome shotgun (WGS) entry which is preliminary data.</text>
</comment>
<dbReference type="InterPro" id="IPR010982">
    <property type="entry name" value="Lambda_DNA-bd_dom_sf"/>
</dbReference>
<organism evidence="2 3">
    <name type="scientific">Blautia hydrogenotrophica (strain DSM 10507 / JCM 14656 / S5a33)</name>
    <name type="common">Ruminococcus hydrogenotrophicus</name>
    <dbReference type="NCBI Taxonomy" id="476272"/>
    <lineage>
        <taxon>Bacteria</taxon>
        <taxon>Bacillati</taxon>
        <taxon>Bacillota</taxon>
        <taxon>Clostridia</taxon>
        <taxon>Lachnospirales</taxon>
        <taxon>Lachnospiraceae</taxon>
        <taxon>Blautia</taxon>
    </lineage>
</organism>
<reference evidence="2 3" key="1">
    <citation type="submission" date="2009-01" db="EMBL/GenBank/DDBJ databases">
        <authorList>
            <person name="Fulton L."/>
            <person name="Clifton S."/>
            <person name="Fulton B."/>
            <person name="Xu J."/>
            <person name="Minx P."/>
            <person name="Pepin K.H."/>
            <person name="Johnson M."/>
            <person name="Bhonagiri V."/>
            <person name="Nash W.E."/>
            <person name="Mardis E.R."/>
            <person name="Wilson R.K."/>
        </authorList>
    </citation>
    <scope>NUCLEOTIDE SEQUENCE [LARGE SCALE GENOMIC DNA]</scope>
    <source>
        <strain evidence="3">DSM 10507 / JCM 14656 / S5a33</strain>
    </source>
</reference>
<dbReference type="Gene3D" id="1.10.260.40">
    <property type="entry name" value="lambda repressor-like DNA-binding domains"/>
    <property type="match status" value="1"/>
</dbReference>
<keyword evidence="3" id="KW-1185">Reference proteome</keyword>
<dbReference type="GO" id="GO:0003677">
    <property type="term" value="F:DNA binding"/>
    <property type="evidence" value="ECO:0007669"/>
    <property type="project" value="InterPro"/>
</dbReference>
<dbReference type="EMBL" id="ACBZ01000190">
    <property type="protein sequence ID" value="EEG47521.1"/>
    <property type="molecule type" value="Genomic_DNA"/>
</dbReference>
<protein>
    <recommendedName>
        <fullName evidence="1">HTH cro/C1-type domain-containing protein</fullName>
    </recommendedName>
</protein>
<dbReference type="Proteomes" id="UP000003100">
    <property type="component" value="Unassembled WGS sequence"/>
</dbReference>
<dbReference type="SUPFAM" id="SSF47413">
    <property type="entry name" value="lambda repressor-like DNA-binding domains"/>
    <property type="match status" value="1"/>
</dbReference>
<dbReference type="InterPro" id="IPR001387">
    <property type="entry name" value="Cro/C1-type_HTH"/>
</dbReference>
<proteinExistence type="predicted"/>
<feature type="domain" description="HTH cro/C1-type" evidence="1">
    <location>
        <begin position="22"/>
        <end position="75"/>
    </location>
</feature>